<feature type="domain" description="Sialate O-acetylesterase" evidence="2">
    <location>
        <begin position="27"/>
        <end position="273"/>
    </location>
</feature>
<dbReference type="PANTHER" id="PTHR48098:SF1">
    <property type="entry name" value="DIACYLGLYCEROL ACYLTRANSFERASE_MYCOLYLTRANSFERASE AG85A"/>
    <property type="match status" value="1"/>
</dbReference>
<keyword evidence="4" id="KW-1185">Reference proteome</keyword>
<reference evidence="4" key="1">
    <citation type="submission" date="2016-11" db="EMBL/GenBank/DDBJ databases">
        <authorList>
            <person name="Varghese N."/>
            <person name="Submissions S."/>
        </authorList>
    </citation>
    <scope>NUCLEOTIDE SEQUENCE [LARGE SCALE GENOMIC DNA]</scope>
    <source>
        <strain evidence="4">DSM 17963</strain>
    </source>
</reference>
<dbReference type="Pfam" id="PF00756">
    <property type="entry name" value="Esterase"/>
    <property type="match status" value="2"/>
</dbReference>
<dbReference type="InterPro" id="IPR050583">
    <property type="entry name" value="Mycobacterial_A85_antigen"/>
</dbReference>
<keyword evidence="1" id="KW-0378">Hydrolase</keyword>
<dbReference type="SUPFAM" id="SSF52266">
    <property type="entry name" value="SGNH hydrolase"/>
    <property type="match status" value="1"/>
</dbReference>
<dbReference type="EMBL" id="FQWC01000010">
    <property type="protein sequence ID" value="SHH69821.1"/>
    <property type="molecule type" value="Genomic_DNA"/>
</dbReference>
<dbReference type="STRING" id="370979.SAMN05443663_1106"/>
<gene>
    <name evidence="3" type="ORF">SAMN05443663_1106</name>
</gene>
<evidence type="ECO:0000259" key="2">
    <source>
        <dbReference type="Pfam" id="PF03629"/>
    </source>
</evidence>
<dbReference type="InterPro" id="IPR029058">
    <property type="entry name" value="AB_hydrolase_fold"/>
</dbReference>
<name>A0A1M5V3M0_9FLAO</name>
<dbReference type="RefSeq" id="WP_073417662.1">
    <property type="nucleotide sequence ID" value="NZ_FQWC01000010.1"/>
</dbReference>
<sequence length="907" mass="101292">MKSILRFFAFTILFSIVQKGYSQDPDFHIYLGFGQSNMEGYAKIEPQDKEGVDDRFQVLQAVDCPELKREKGNWYTAIPPLCRCSTGLTPFDYFGRHLVANLPENVKVGVINVAVGGCKIELFDKDKTAEYTATAPDWMKGILKEYDGNPYARLVELAKIAQKKGVIKGILLHQGESNTGDTLWTKKVKIVYDNLIKDLNLDPKKVPLLSGETVNEDQKGKCGSMNKIIAALPKTIPNSYVISSKGCTAEPDFLHFNAAGYRDLGRRYADKMLSLLGYKLSNGKRPFIVQAPLGFDQLNANIPAGKIETITYESKTVGSTRKATVYTPPGFDKKKKYPVLYLLHGIGGDEKEWLNGGNPQIILDNLFAEGKIEPMIVVMPNGRAMKDDSAAGNIMAPDKVQAFAVFEKDLLNDLIPFIEKKYPVQKDRDHRAIAGLSMGGGQSLNFGLGNLDKFAWVGAFSAAPNTKAPAELLFDPETAKKKLKLLWISCGDNDWLIENSKRTHDYLYKNDVPHIYYIEPGVHDFKVWKNGLYMFSQFLFKTVDQSNFAAYTILGSPAQTNIRNAKYPQILPDNRVIFKVTAPEASKVQIDLGKKYDLTRDSEGFWTVTTDVINKGFNYYSLLINGVAVADPSSQTFYGMGRMASGIEIPNKEGDFYALKDVPHGDIRIKKYFSKETNSWREMYVYTPPGYENAAEKYPVLYILHGGGEDQTGWAAQGKANLILDNLIAENKAKPMIIAMLDGNMGNTGGVAGFNENALKAFENELKTGAIPFVESNFKAAKESKNRALAGLSMGGLQTLYAGIKNSDLFSYIGVFSSGWWANNTALSDPQYEFMKNNAGTINANIKEFWISMGGKEDIAYENCKIMMKKFDQLGIKYKYSEYPGGHTWPVWRHDLFMFAPLLFQHK</sequence>
<dbReference type="Pfam" id="PF03629">
    <property type="entry name" value="SASA"/>
    <property type="match status" value="1"/>
</dbReference>
<dbReference type="InterPro" id="IPR005181">
    <property type="entry name" value="SASA"/>
</dbReference>
<dbReference type="PANTHER" id="PTHR48098">
    <property type="entry name" value="ENTEROCHELIN ESTERASE-RELATED"/>
    <property type="match status" value="1"/>
</dbReference>
<dbReference type="AlphaFoldDB" id="A0A1M5V3M0"/>
<evidence type="ECO:0000313" key="3">
    <source>
        <dbReference type="EMBL" id="SHH69821.1"/>
    </source>
</evidence>
<evidence type="ECO:0000313" key="4">
    <source>
        <dbReference type="Proteomes" id="UP000184071"/>
    </source>
</evidence>
<dbReference type="InterPro" id="IPR036514">
    <property type="entry name" value="SGNH_hydro_sf"/>
</dbReference>
<dbReference type="InterPro" id="IPR013783">
    <property type="entry name" value="Ig-like_fold"/>
</dbReference>
<dbReference type="CDD" id="cd02858">
    <property type="entry name" value="E_set_Esterase_N"/>
    <property type="match status" value="1"/>
</dbReference>
<proteinExistence type="predicted"/>
<dbReference type="Gene3D" id="3.40.50.1820">
    <property type="entry name" value="alpha/beta hydrolase"/>
    <property type="match status" value="2"/>
</dbReference>
<evidence type="ECO:0000256" key="1">
    <source>
        <dbReference type="ARBA" id="ARBA00022801"/>
    </source>
</evidence>
<organism evidence="3 4">
    <name type="scientific">Flavobacterium defluvii</name>
    <dbReference type="NCBI Taxonomy" id="370979"/>
    <lineage>
        <taxon>Bacteria</taxon>
        <taxon>Pseudomonadati</taxon>
        <taxon>Bacteroidota</taxon>
        <taxon>Flavobacteriia</taxon>
        <taxon>Flavobacteriales</taxon>
        <taxon>Flavobacteriaceae</taxon>
        <taxon>Flavobacterium</taxon>
    </lineage>
</organism>
<dbReference type="SUPFAM" id="SSF81296">
    <property type="entry name" value="E set domains"/>
    <property type="match status" value="1"/>
</dbReference>
<dbReference type="Proteomes" id="UP000184071">
    <property type="component" value="Unassembled WGS sequence"/>
</dbReference>
<accession>A0A1M5V3M0</accession>
<dbReference type="GO" id="GO:0016788">
    <property type="term" value="F:hydrolase activity, acting on ester bonds"/>
    <property type="evidence" value="ECO:0007669"/>
    <property type="project" value="UniProtKB-ARBA"/>
</dbReference>
<dbReference type="InterPro" id="IPR014756">
    <property type="entry name" value="Ig_E-set"/>
</dbReference>
<dbReference type="Gene3D" id="2.60.40.10">
    <property type="entry name" value="Immunoglobulins"/>
    <property type="match status" value="1"/>
</dbReference>
<dbReference type="SUPFAM" id="SSF53474">
    <property type="entry name" value="alpha/beta-Hydrolases"/>
    <property type="match status" value="2"/>
</dbReference>
<dbReference type="Gene3D" id="3.40.50.1110">
    <property type="entry name" value="SGNH hydrolase"/>
    <property type="match status" value="1"/>
</dbReference>
<dbReference type="OrthoDB" id="9803578at2"/>
<dbReference type="InterPro" id="IPR000801">
    <property type="entry name" value="Esterase-like"/>
</dbReference>
<protein>
    <submittedName>
        <fullName evidence="3">Enterochelin esterase</fullName>
    </submittedName>
</protein>
<dbReference type="GO" id="GO:0016747">
    <property type="term" value="F:acyltransferase activity, transferring groups other than amino-acyl groups"/>
    <property type="evidence" value="ECO:0007669"/>
    <property type="project" value="TreeGrafter"/>
</dbReference>